<feature type="transmembrane region" description="Helical" evidence="1">
    <location>
        <begin position="31"/>
        <end position="51"/>
    </location>
</feature>
<gene>
    <name evidence="2" type="ORF">DUE52_30010</name>
</gene>
<dbReference type="RefSeq" id="WP_114409835.1">
    <property type="nucleotide sequence ID" value="NZ_QOWE01000035.1"/>
</dbReference>
<organism evidence="2 3">
    <name type="scientific">Larkinella punicea</name>
    <dbReference type="NCBI Taxonomy" id="2315727"/>
    <lineage>
        <taxon>Bacteria</taxon>
        <taxon>Pseudomonadati</taxon>
        <taxon>Bacteroidota</taxon>
        <taxon>Cytophagia</taxon>
        <taxon>Cytophagales</taxon>
        <taxon>Spirosomataceae</taxon>
        <taxon>Larkinella</taxon>
    </lineage>
</organism>
<dbReference type="EMBL" id="QOWE01000035">
    <property type="protein sequence ID" value="RCR65784.1"/>
    <property type="molecule type" value="Genomic_DNA"/>
</dbReference>
<proteinExistence type="predicted"/>
<evidence type="ECO:0000256" key="1">
    <source>
        <dbReference type="SAM" id="Phobius"/>
    </source>
</evidence>
<dbReference type="Proteomes" id="UP000253383">
    <property type="component" value="Unassembled WGS sequence"/>
</dbReference>
<protein>
    <submittedName>
        <fullName evidence="2">Uncharacterized protein</fullName>
    </submittedName>
</protein>
<name>A0A368JGG2_9BACT</name>
<sequence length="66" mass="7468">MNLKKVTVEGKINFRALEIDWSRRWFRSQFVASRLVYMLPAVIARVIAFAIGQPADVDVDESTALG</sequence>
<keyword evidence="3" id="KW-1185">Reference proteome</keyword>
<accession>A0A368JGG2</accession>
<evidence type="ECO:0000313" key="3">
    <source>
        <dbReference type="Proteomes" id="UP000253383"/>
    </source>
</evidence>
<keyword evidence="1" id="KW-0812">Transmembrane</keyword>
<keyword evidence="1" id="KW-1133">Transmembrane helix</keyword>
<evidence type="ECO:0000313" key="2">
    <source>
        <dbReference type="EMBL" id="RCR65784.1"/>
    </source>
</evidence>
<comment type="caution">
    <text evidence="2">The sequence shown here is derived from an EMBL/GenBank/DDBJ whole genome shotgun (WGS) entry which is preliminary data.</text>
</comment>
<keyword evidence="1" id="KW-0472">Membrane</keyword>
<reference evidence="2 3" key="1">
    <citation type="submission" date="2018-07" db="EMBL/GenBank/DDBJ databases">
        <title>Genome analysis of Larkinella rosea.</title>
        <authorList>
            <person name="Zhou Z."/>
            <person name="Wang G."/>
        </authorList>
    </citation>
    <scope>NUCLEOTIDE SEQUENCE [LARGE SCALE GENOMIC DNA]</scope>
    <source>
        <strain evidence="3">zzj9</strain>
    </source>
</reference>
<dbReference type="AlphaFoldDB" id="A0A368JGG2"/>